<keyword evidence="1" id="KW-0732">Signal</keyword>
<proteinExistence type="predicted"/>
<dbReference type="Proteomes" id="UP000236003">
    <property type="component" value="Unassembled WGS sequence"/>
</dbReference>
<feature type="chain" id="PRO_5014990058" description="Lysozyme inhibitor LprI N-terminal domain-containing protein" evidence="1">
    <location>
        <begin position="19"/>
        <end position="155"/>
    </location>
</feature>
<evidence type="ECO:0000256" key="1">
    <source>
        <dbReference type="SAM" id="SignalP"/>
    </source>
</evidence>
<reference evidence="2 3" key="1">
    <citation type="submission" date="2018-01" db="EMBL/GenBank/DDBJ databases">
        <title>Denitrification phenotypes of diverse strains of Pseudomonas stutzeri.</title>
        <authorList>
            <person name="Milligan D.A."/>
            <person name="Bergaust L."/>
            <person name="Bakken L.R."/>
            <person name="Frostegard A."/>
        </authorList>
    </citation>
    <scope>NUCLEOTIDE SEQUENCE [LARGE SCALE GENOMIC DNA]</scope>
    <source>
        <strain evidence="2 3">CCUG 44592</strain>
    </source>
</reference>
<evidence type="ECO:0000313" key="2">
    <source>
        <dbReference type="EMBL" id="PNF58193.1"/>
    </source>
</evidence>
<dbReference type="RefSeq" id="WP_102821366.1">
    <property type="nucleotide sequence ID" value="NZ_JAMOHR010000016.1"/>
</dbReference>
<gene>
    <name evidence="2" type="ORF">CXK99_18185</name>
</gene>
<dbReference type="AlphaFoldDB" id="A0A2N8RAT2"/>
<comment type="caution">
    <text evidence="2">The sequence shown here is derived from an EMBL/GenBank/DDBJ whole genome shotgun (WGS) entry which is preliminary data.</text>
</comment>
<accession>A0A2N8RAT2</accession>
<name>A0A2N8RAT2_STUST</name>
<evidence type="ECO:0008006" key="4">
    <source>
        <dbReference type="Google" id="ProtNLM"/>
    </source>
</evidence>
<feature type="signal peptide" evidence="1">
    <location>
        <begin position="1"/>
        <end position="18"/>
    </location>
</feature>
<protein>
    <recommendedName>
        <fullName evidence="4">Lysozyme inhibitor LprI N-terminal domain-containing protein</fullName>
    </recommendedName>
</protein>
<sequence length="155" mass="17188">MKAAILILATLFSTTSLANSYCESRGTTRAIFQCYDAIAPSEMEKMKGFYEKIRNHPATTQEALQLLEFDHQNWAGLLDASCRDSRCGYTALVNRNNALAGRLNALGPVQAGNSEPENCVDSWISAFREEMGEDAMIVGEQLDEWKGWCSEGKQP</sequence>
<evidence type="ECO:0000313" key="3">
    <source>
        <dbReference type="Proteomes" id="UP000236003"/>
    </source>
</evidence>
<dbReference type="EMBL" id="POUM01000017">
    <property type="protein sequence ID" value="PNF58193.1"/>
    <property type="molecule type" value="Genomic_DNA"/>
</dbReference>
<organism evidence="2 3">
    <name type="scientific">Stutzerimonas stutzeri</name>
    <name type="common">Pseudomonas stutzeri</name>
    <dbReference type="NCBI Taxonomy" id="316"/>
    <lineage>
        <taxon>Bacteria</taxon>
        <taxon>Pseudomonadati</taxon>
        <taxon>Pseudomonadota</taxon>
        <taxon>Gammaproteobacteria</taxon>
        <taxon>Pseudomonadales</taxon>
        <taxon>Pseudomonadaceae</taxon>
        <taxon>Stutzerimonas</taxon>
    </lineage>
</organism>